<dbReference type="Gene3D" id="2.40.110.10">
    <property type="entry name" value="Butyryl-CoA Dehydrogenase, subunit A, domain 2"/>
    <property type="match status" value="1"/>
</dbReference>
<dbReference type="InterPro" id="IPR036250">
    <property type="entry name" value="AcylCo_DH-like_C"/>
</dbReference>
<keyword evidence="4" id="KW-0274">FAD</keyword>
<evidence type="ECO:0000256" key="1">
    <source>
        <dbReference type="ARBA" id="ARBA00001974"/>
    </source>
</evidence>
<dbReference type="Pfam" id="PF00441">
    <property type="entry name" value="Acyl-CoA_dh_1"/>
    <property type="match status" value="1"/>
</dbReference>
<dbReference type="SUPFAM" id="SSF47203">
    <property type="entry name" value="Acyl-CoA dehydrogenase C-terminal domain-like"/>
    <property type="match status" value="1"/>
</dbReference>
<name>A0A160VAK5_9ZZZZ</name>
<evidence type="ECO:0000256" key="2">
    <source>
        <dbReference type="ARBA" id="ARBA00009347"/>
    </source>
</evidence>
<evidence type="ECO:0000256" key="3">
    <source>
        <dbReference type="ARBA" id="ARBA00022630"/>
    </source>
</evidence>
<dbReference type="InterPro" id="IPR046373">
    <property type="entry name" value="Acyl-CoA_Oxase/DH_mid-dom_sf"/>
</dbReference>
<dbReference type="AlphaFoldDB" id="A0A160VAK5"/>
<feature type="domain" description="Acyl-CoA dehydrogenase/oxidase C-terminal" evidence="5">
    <location>
        <begin position="248"/>
        <end position="367"/>
    </location>
</feature>
<comment type="cofactor">
    <cofactor evidence="1">
        <name>FAD</name>
        <dbReference type="ChEBI" id="CHEBI:57692"/>
    </cofactor>
</comment>
<proteinExistence type="inferred from homology"/>
<organism evidence="7">
    <name type="scientific">hydrothermal vent metagenome</name>
    <dbReference type="NCBI Taxonomy" id="652676"/>
    <lineage>
        <taxon>unclassified sequences</taxon>
        <taxon>metagenomes</taxon>
        <taxon>ecological metagenomes</taxon>
    </lineage>
</organism>
<evidence type="ECO:0000313" key="7">
    <source>
        <dbReference type="EMBL" id="CUV03162.1"/>
    </source>
</evidence>
<dbReference type="PANTHER" id="PTHR43884">
    <property type="entry name" value="ACYL-COA DEHYDROGENASE"/>
    <property type="match status" value="1"/>
</dbReference>
<dbReference type="EMBL" id="FAXA01000361">
    <property type="protein sequence ID" value="CUV03162.1"/>
    <property type="molecule type" value="Genomic_DNA"/>
</dbReference>
<keyword evidence="3" id="KW-0285">Flavoprotein</keyword>
<dbReference type="GO" id="GO:0016937">
    <property type="term" value="F:short-chain fatty acyl-CoA dehydrogenase activity"/>
    <property type="evidence" value="ECO:0007669"/>
    <property type="project" value="UniProtKB-EC"/>
</dbReference>
<evidence type="ECO:0000256" key="4">
    <source>
        <dbReference type="ARBA" id="ARBA00022827"/>
    </source>
</evidence>
<protein>
    <submittedName>
        <fullName evidence="7">Acyl-CoA dehydrogenase, short-chain specific</fullName>
        <ecNumber evidence="7">1.3.8.1</ecNumber>
    </submittedName>
</protein>
<dbReference type="Gene3D" id="1.10.540.10">
    <property type="entry name" value="Acyl-CoA dehydrogenase/oxidase, N-terminal domain"/>
    <property type="match status" value="1"/>
</dbReference>
<reference evidence="7" key="1">
    <citation type="submission" date="2015-10" db="EMBL/GenBank/DDBJ databases">
        <authorList>
            <person name="Gilbert D.G."/>
        </authorList>
    </citation>
    <scope>NUCLEOTIDE SEQUENCE</scope>
</reference>
<feature type="domain" description="Acyl-CoA dehydrogenase/oxidase N-terminal" evidence="6">
    <location>
        <begin position="7"/>
        <end position="118"/>
    </location>
</feature>
<gene>
    <name evidence="7" type="ORF">MGWOODY_Clf2244</name>
</gene>
<accession>A0A160VAK5</accession>
<dbReference type="InterPro" id="IPR013786">
    <property type="entry name" value="AcylCoA_DH/ox_N"/>
</dbReference>
<dbReference type="Pfam" id="PF02771">
    <property type="entry name" value="Acyl-CoA_dh_N"/>
    <property type="match status" value="1"/>
</dbReference>
<keyword evidence="7" id="KW-0560">Oxidoreductase</keyword>
<dbReference type="InterPro" id="IPR009075">
    <property type="entry name" value="AcylCo_DH/oxidase_C"/>
</dbReference>
<dbReference type="Gene3D" id="1.20.140.10">
    <property type="entry name" value="Butyryl-CoA Dehydrogenase, subunit A, domain 3"/>
    <property type="match status" value="1"/>
</dbReference>
<evidence type="ECO:0000259" key="6">
    <source>
        <dbReference type="Pfam" id="PF02771"/>
    </source>
</evidence>
<dbReference type="GO" id="GO:0050660">
    <property type="term" value="F:flavin adenine dinucleotide binding"/>
    <property type="evidence" value="ECO:0007669"/>
    <property type="project" value="InterPro"/>
</dbReference>
<dbReference type="PIRSF" id="PIRSF016578">
    <property type="entry name" value="HsaA"/>
    <property type="match status" value="1"/>
</dbReference>
<dbReference type="PANTHER" id="PTHR43884:SF12">
    <property type="entry name" value="ISOVALERYL-COA DEHYDROGENASE, MITOCHONDRIAL-RELATED"/>
    <property type="match status" value="1"/>
</dbReference>
<dbReference type="InterPro" id="IPR037069">
    <property type="entry name" value="AcylCoA_DH/ox_N_sf"/>
</dbReference>
<evidence type="ECO:0000259" key="5">
    <source>
        <dbReference type="Pfam" id="PF00441"/>
    </source>
</evidence>
<sequence length="386" mass="42148">MTYFPLTKEQEEWRDRAAAVATKELAPRAAETDRLGQYPQESLNALKQEGLFGLRVSKEHGGIGADMVTTSLVIEELAKKCPSTCMCYKMHLEAAEIICQIPTDYQVEHFVKPMAKGEVFTTIAGGESQGDGDNWTSAQTASAVTKVPGGYQIDNIRKSYVTSAGHATHYQFHCVVGQDTPQSSASRLFVAADEIEWEILEPWNGLGMRGNSSSPVRFNGFVPDENRLGEEHTVGAATTHFARPVVALTYAAAYLGIASGAFELAVEGMARRYPSGARRLDSPINQRRMAEMGTQIESARALLLSAASSFDQGRAANHLLYMQAKVACSEAGVRVTQDLMTSFGGTAFAGRLPFERYFRDARAGMVMGMANDLAYQNMIPLMFPEN</sequence>
<dbReference type="InterPro" id="IPR009100">
    <property type="entry name" value="AcylCoA_DH/oxidase_NM_dom_sf"/>
</dbReference>
<dbReference type="EC" id="1.3.8.1" evidence="7"/>
<comment type="similarity">
    <text evidence="2">Belongs to the acyl-CoA dehydrogenase family.</text>
</comment>
<dbReference type="SUPFAM" id="SSF56645">
    <property type="entry name" value="Acyl-CoA dehydrogenase NM domain-like"/>
    <property type="match status" value="1"/>
</dbReference>